<reference evidence="12" key="2">
    <citation type="journal article" date="2019" name="Mol. Plant Microbe Interact.">
        <title>Genome sequence resources for four phytopathogenic fungi from the Colletotrichum orbiculare species complex.</title>
        <authorList>
            <person name="Gan P."/>
            <person name="Tsushima A."/>
            <person name="Narusaka M."/>
            <person name="Narusaka Y."/>
            <person name="Takano Y."/>
            <person name="Kubo Y."/>
            <person name="Shirasu K."/>
        </authorList>
    </citation>
    <scope>GENOME REANNOTATION</scope>
    <source>
        <strain evidence="12">104-T / ATCC 96160 / CBS 514.97 / LARS 414 / MAFF 240422</strain>
    </source>
</reference>
<dbReference type="SUPFAM" id="SSF51445">
    <property type="entry name" value="(Trans)glycosidases"/>
    <property type="match status" value="1"/>
</dbReference>
<dbReference type="InterPro" id="IPR024655">
    <property type="entry name" value="Asl1_glyco_hydro_catalytic"/>
</dbReference>
<dbReference type="SUPFAM" id="SSF53901">
    <property type="entry name" value="Thiolase-like"/>
    <property type="match status" value="2"/>
</dbReference>
<comment type="catalytic activity">
    <reaction evidence="6">
        <text>an acyl-CoA + acetyl-CoA = a 3-oxoacyl-CoA + CoA</text>
        <dbReference type="Rhea" id="RHEA:21564"/>
        <dbReference type="ChEBI" id="CHEBI:57287"/>
        <dbReference type="ChEBI" id="CHEBI:57288"/>
        <dbReference type="ChEBI" id="CHEBI:58342"/>
        <dbReference type="ChEBI" id="CHEBI:90726"/>
        <dbReference type="EC" id="2.3.1.16"/>
    </reaction>
</comment>
<keyword evidence="12" id="KW-1185">Reference proteome</keyword>
<reference evidence="12" key="1">
    <citation type="journal article" date="2013" name="New Phytol.">
        <title>Comparative genomic and transcriptomic analyses reveal the hemibiotrophic stage shift of Colletotrichum fungi.</title>
        <authorList>
            <person name="Gan P."/>
            <person name="Ikeda K."/>
            <person name="Irieda H."/>
            <person name="Narusaka M."/>
            <person name="O'Connell R.J."/>
            <person name="Narusaka Y."/>
            <person name="Takano Y."/>
            <person name="Kubo Y."/>
            <person name="Shirasu K."/>
        </authorList>
    </citation>
    <scope>NUCLEOTIDE SEQUENCE [LARGE SCALE GENOMIC DNA]</scope>
    <source>
        <strain evidence="12">104-T / ATCC 96160 / CBS 514.97 / LARS 414 / MAFF 240422</strain>
    </source>
</reference>
<evidence type="ECO:0000256" key="7">
    <source>
        <dbReference type="SAM" id="SignalP"/>
    </source>
</evidence>
<dbReference type="AlphaFoldDB" id="A0A484FP67"/>
<evidence type="ECO:0000256" key="6">
    <source>
        <dbReference type="ARBA" id="ARBA00047605"/>
    </source>
</evidence>
<dbReference type="Pfam" id="PF11790">
    <property type="entry name" value="Glyco_hydro_cc"/>
    <property type="match status" value="1"/>
</dbReference>
<dbReference type="InterPro" id="IPR050215">
    <property type="entry name" value="Thiolase-like_sf_Thiolase"/>
</dbReference>
<dbReference type="Gene3D" id="3.40.47.10">
    <property type="match status" value="2"/>
</dbReference>
<dbReference type="GO" id="GO:0006635">
    <property type="term" value="P:fatty acid beta-oxidation"/>
    <property type="evidence" value="ECO:0007669"/>
    <property type="project" value="TreeGrafter"/>
</dbReference>
<evidence type="ECO:0000259" key="8">
    <source>
        <dbReference type="Pfam" id="PF00108"/>
    </source>
</evidence>
<dbReference type="STRING" id="1213857.A0A484FP67"/>
<name>A0A484FP67_COLOR</name>
<evidence type="ECO:0000259" key="9">
    <source>
        <dbReference type="Pfam" id="PF02803"/>
    </source>
</evidence>
<feature type="chain" id="PRO_5019823234" evidence="7">
    <location>
        <begin position="16"/>
        <end position="691"/>
    </location>
</feature>
<comment type="caution">
    <text evidence="11">The sequence shown here is derived from an EMBL/GenBank/DDBJ whole genome shotgun (WGS) entry which is preliminary data.</text>
</comment>
<evidence type="ECO:0000256" key="5">
    <source>
        <dbReference type="ARBA" id="ARBA00023315"/>
    </source>
</evidence>
<dbReference type="FunFam" id="3.20.20.80:FF:000207">
    <property type="entry name" value="Glycoside hydrolase family 128 protein"/>
    <property type="match status" value="1"/>
</dbReference>
<feature type="domain" description="Thiolase N-terminal" evidence="8">
    <location>
        <begin position="305"/>
        <end position="559"/>
    </location>
</feature>
<evidence type="ECO:0000256" key="2">
    <source>
        <dbReference type="ARBA" id="ARBA00004872"/>
    </source>
</evidence>
<comment type="similarity">
    <text evidence="3">Belongs to the thiolase-like superfamily. Thiolase family.</text>
</comment>
<organism evidence="11 12">
    <name type="scientific">Colletotrichum orbiculare (strain 104-T / ATCC 96160 / CBS 514.97 / LARS 414 / MAFF 240422)</name>
    <name type="common">Cucumber anthracnose fungus</name>
    <name type="synonym">Colletotrichum lagenarium</name>
    <dbReference type="NCBI Taxonomy" id="1213857"/>
    <lineage>
        <taxon>Eukaryota</taxon>
        <taxon>Fungi</taxon>
        <taxon>Dikarya</taxon>
        <taxon>Ascomycota</taxon>
        <taxon>Pezizomycotina</taxon>
        <taxon>Sordariomycetes</taxon>
        <taxon>Hypocreomycetidae</taxon>
        <taxon>Glomerellales</taxon>
        <taxon>Glomerellaceae</taxon>
        <taxon>Colletotrichum</taxon>
        <taxon>Colletotrichum orbiculare species complex</taxon>
    </lineage>
</organism>
<sequence>MLSTFLVAVLPLVAAQTTSSKRGLVFTPNASWPEDNKVWVQTGSDLTWYYNYQEIPSPAYSSTPQSEFEFVPMMWGVSPNPEDTTFLKSVTGLIKDKGINITHVLGFNEPDGPHAYGGSDLEPAIAAKAWVANFVPLGEMGIKLGLPACTGAPAGLPWLHQFLGNCSELISTGGEKKNCTYDFLPVHWYDNFAGLASHIGERRANFPDAKIWVTEYAYAHQELEATQEFYNMSAEYFDRIDYIERYTYFGAFRSKTSNVGPNASFLNNDGKLTDIGSWYLGFSATGHLAPGSAINQIQSKNPDDIVITLAIRTPLTKAKKGGFKDTSLEYMIYALLKEVRERSKIDPALVEDICMGNVSDGKAAYKLRAAALAAGFPNTAGASSVNRFCSSGLKATADIAHAITTGSIEVGVALGAESMSIGGDALDQPFDEAVVSQSQEAADCMQPMGWTSENVSRDFNINRDEMDKYAAESFQRAERAQKQGLFDDEIVPIKTKIVGPDGETKEVTLTRDEGIRPGTTAESLGKIRAAFPQWGPTSTGGNSSQVTDGAAAVLLMKRSTAIKIGQPILAKYVGSTVAGLAPRIMGIGPSVAIPKLLAQYNLNLADVDVVEVNEAFSSMAVYCRDKLGLDWTKMNPRGGAVALGHPLGATGARQIVTGLSELRRTKKKILLTSMCIGTGQGMAGLFVNEIV</sequence>
<dbReference type="Proteomes" id="UP000014480">
    <property type="component" value="Unassembled WGS sequence"/>
</dbReference>
<evidence type="ECO:0000313" key="11">
    <source>
        <dbReference type="EMBL" id="TDZ20090.1"/>
    </source>
</evidence>
<evidence type="ECO:0000256" key="4">
    <source>
        <dbReference type="ARBA" id="ARBA00022679"/>
    </source>
</evidence>
<dbReference type="GO" id="GO:0005777">
    <property type="term" value="C:peroxisome"/>
    <property type="evidence" value="ECO:0007669"/>
    <property type="project" value="TreeGrafter"/>
</dbReference>
<dbReference type="InterPro" id="IPR020613">
    <property type="entry name" value="Thiolase_CS"/>
</dbReference>
<dbReference type="EMBL" id="AMCV02000018">
    <property type="protein sequence ID" value="TDZ20090.1"/>
    <property type="molecule type" value="Genomic_DNA"/>
</dbReference>
<dbReference type="OrthoDB" id="5404651at2759"/>
<comment type="cofactor">
    <cofactor evidence="1">
        <name>K(+)</name>
        <dbReference type="ChEBI" id="CHEBI:29103"/>
    </cofactor>
</comment>
<protein>
    <submittedName>
        <fullName evidence="11">3-ketoacyl-CoA thiolase</fullName>
    </submittedName>
</protein>
<keyword evidence="5" id="KW-0012">Acyltransferase</keyword>
<dbReference type="PANTHER" id="PTHR43853">
    <property type="entry name" value="3-KETOACYL-COA THIOLASE, PEROXISOMAL"/>
    <property type="match status" value="1"/>
</dbReference>
<evidence type="ECO:0000256" key="3">
    <source>
        <dbReference type="ARBA" id="ARBA00010982"/>
    </source>
</evidence>
<dbReference type="GO" id="GO:0010124">
    <property type="term" value="P:phenylacetate catabolic process"/>
    <property type="evidence" value="ECO:0007669"/>
    <property type="project" value="TreeGrafter"/>
</dbReference>
<keyword evidence="7" id="KW-0732">Signal</keyword>
<evidence type="ECO:0000259" key="10">
    <source>
        <dbReference type="Pfam" id="PF11790"/>
    </source>
</evidence>
<dbReference type="NCBIfam" id="TIGR01930">
    <property type="entry name" value="AcCoA-C-Actrans"/>
    <property type="match status" value="1"/>
</dbReference>
<dbReference type="GO" id="GO:0003988">
    <property type="term" value="F:acetyl-CoA C-acyltransferase activity"/>
    <property type="evidence" value="ECO:0007669"/>
    <property type="project" value="UniProtKB-EC"/>
</dbReference>
<feature type="signal peptide" evidence="7">
    <location>
        <begin position="1"/>
        <end position="15"/>
    </location>
</feature>
<evidence type="ECO:0000256" key="1">
    <source>
        <dbReference type="ARBA" id="ARBA00001958"/>
    </source>
</evidence>
<dbReference type="InterPro" id="IPR002155">
    <property type="entry name" value="Thiolase"/>
</dbReference>
<dbReference type="Pfam" id="PF00108">
    <property type="entry name" value="Thiolase_N"/>
    <property type="match status" value="1"/>
</dbReference>
<comment type="pathway">
    <text evidence="2">Lipid metabolism; fatty acid metabolism.</text>
</comment>
<feature type="domain" description="Asl1-like glycosyl hydrolase catalytic" evidence="10">
    <location>
        <begin position="23"/>
        <end position="279"/>
    </location>
</feature>
<gene>
    <name evidence="11" type="ORF">Cob_v007306</name>
</gene>
<dbReference type="Gene3D" id="3.20.20.80">
    <property type="entry name" value="Glycosidases"/>
    <property type="match status" value="1"/>
</dbReference>
<dbReference type="InterPro" id="IPR020617">
    <property type="entry name" value="Thiolase_C"/>
</dbReference>
<keyword evidence="4" id="KW-0808">Transferase</keyword>
<proteinExistence type="inferred from homology"/>
<dbReference type="PANTHER" id="PTHR43853:SF10">
    <property type="entry name" value="ACETYL-COA C-ACETYLTRANSFERASE"/>
    <property type="match status" value="1"/>
</dbReference>
<dbReference type="Pfam" id="PF02803">
    <property type="entry name" value="Thiolase_C"/>
    <property type="match status" value="1"/>
</dbReference>
<dbReference type="PROSITE" id="PS00737">
    <property type="entry name" value="THIOLASE_2"/>
    <property type="match status" value="1"/>
</dbReference>
<evidence type="ECO:0000313" key="12">
    <source>
        <dbReference type="Proteomes" id="UP000014480"/>
    </source>
</evidence>
<dbReference type="InterPro" id="IPR020616">
    <property type="entry name" value="Thiolase_N"/>
</dbReference>
<dbReference type="CDD" id="cd00751">
    <property type="entry name" value="thiolase"/>
    <property type="match status" value="1"/>
</dbReference>
<dbReference type="InterPro" id="IPR016039">
    <property type="entry name" value="Thiolase-like"/>
</dbReference>
<accession>A0A484FP67</accession>
<feature type="domain" description="Thiolase C-terminal" evidence="9">
    <location>
        <begin position="568"/>
        <end position="686"/>
    </location>
</feature>
<dbReference type="InterPro" id="IPR017853">
    <property type="entry name" value="GH"/>
</dbReference>